<gene>
    <name evidence="1" type="ORF">Naga_100059g25</name>
</gene>
<protein>
    <submittedName>
        <fullName evidence="1">Uncharacterized protein</fullName>
    </submittedName>
</protein>
<sequence length="98" mass="10630">MPPPCPISLLSVNIMPKSPRECASELNVGNGPGVAFIKDDRKDACWELLPLKDTDSQRVVGLRAVIVDSPFLSPFSGEGYESSEASQIELWHSSMNVA</sequence>
<name>W7U4J4_9STRA</name>
<dbReference type="Proteomes" id="UP000019335">
    <property type="component" value="Chromosome 6"/>
</dbReference>
<accession>W7U4J4</accession>
<keyword evidence="2" id="KW-1185">Reference proteome</keyword>
<evidence type="ECO:0000313" key="2">
    <source>
        <dbReference type="Proteomes" id="UP000019335"/>
    </source>
</evidence>
<organism evidence="1 2">
    <name type="scientific">Nannochloropsis gaditana</name>
    <dbReference type="NCBI Taxonomy" id="72520"/>
    <lineage>
        <taxon>Eukaryota</taxon>
        <taxon>Sar</taxon>
        <taxon>Stramenopiles</taxon>
        <taxon>Ochrophyta</taxon>
        <taxon>Eustigmatophyceae</taxon>
        <taxon>Eustigmatales</taxon>
        <taxon>Monodopsidaceae</taxon>
        <taxon>Nannochloropsis</taxon>
    </lineage>
</organism>
<comment type="caution">
    <text evidence="1">The sequence shown here is derived from an EMBL/GenBank/DDBJ whole genome shotgun (WGS) entry which is preliminary data.</text>
</comment>
<dbReference type="AlphaFoldDB" id="W7U4J4"/>
<proteinExistence type="predicted"/>
<reference evidence="1 2" key="1">
    <citation type="journal article" date="2014" name="Mol. Plant">
        <title>Chromosome Scale Genome Assembly and Transcriptome Profiling of Nannochloropsis gaditana in Nitrogen Depletion.</title>
        <authorList>
            <person name="Corteggiani Carpinelli E."/>
            <person name="Telatin A."/>
            <person name="Vitulo N."/>
            <person name="Forcato C."/>
            <person name="D'Angelo M."/>
            <person name="Schiavon R."/>
            <person name="Vezzi A."/>
            <person name="Giacometti G.M."/>
            <person name="Morosinotto T."/>
            <person name="Valle G."/>
        </authorList>
    </citation>
    <scope>NUCLEOTIDE SEQUENCE [LARGE SCALE GENOMIC DNA]</scope>
    <source>
        <strain evidence="1 2">B-31</strain>
    </source>
</reference>
<evidence type="ECO:0000313" key="1">
    <source>
        <dbReference type="EMBL" id="EWM27634.1"/>
    </source>
</evidence>
<dbReference type="EMBL" id="AZIL01000427">
    <property type="protein sequence ID" value="EWM27634.1"/>
    <property type="molecule type" value="Genomic_DNA"/>
</dbReference>